<evidence type="ECO:0000259" key="1">
    <source>
        <dbReference type="Pfam" id="PF13480"/>
    </source>
</evidence>
<sequence>MQRMLRIEDLDTPPEVFLRDQAEGYDFYTAFQGAKIEGFRFGYFAVYRHDTLVTVAPYFVMDFRLDTLLPAGLLKRSLSWIKFNLACIGSPTADFGRIHGEVSSDILALINATLSTRGSLLAYKGFGDGLPVAGFVQAAGLPVPVLPLRPDYFSALKSDRRNLLKRKLKKASTLRYEECDGLAPELVEAVHRLYLNTYNKAELKFEKLTPEYFRRTAPISKYLLFFHEDELIGFTQLIGRNGRLVNRYIGLDYDKSDQHGLYFAMFIRAVEVGAREGYRDMELGATAYEFKRILGAQQVPTWNYYRHTTPWVNWVLGKLRSVLEPSESELR</sequence>
<dbReference type="Proteomes" id="UP000177515">
    <property type="component" value="Chromosome 2"/>
</dbReference>
<evidence type="ECO:0000313" key="2">
    <source>
        <dbReference type="EMBL" id="AOZ09513.1"/>
    </source>
</evidence>
<accession>A0ABN4TR32</accession>
<dbReference type="InterPro" id="IPR016181">
    <property type="entry name" value="Acyl_CoA_acyltransferase"/>
</dbReference>
<dbReference type="Pfam" id="PF13480">
    <property type="entry name" value="Acetyltransf_6"/>
    <property type="match status" value="1"/>
</dbReference>
<reference evidence="2 3" key="1">
    <citation type="submission" date="2016-10" db="EMBL/GenBank/DDBJ databases">
        <title>Complete genome sequences of three Cupriavidus strains isolated from various Malaysian environments.</title>
        <authorList>
            <person name="Abdullah A.A.-A."/>
            <person name="Shafie N.A.H."/>
            <person name="Lau N.S."/>
        </authorList>
    </citation>
    <scope>NUCLEOTIDE SEQUENCE [LARGE SCALE GENOMIC DNA]</scope>
    <source>
        <strain evidence="2 3">USMAA1020</strain>
    </source>
</reference>
<dbReference type="InterPro" id="IPR038740">
    <property type="entry name" value="BioF2-like_GNAT_dom"/>
</dbReference>
<evidence type="ECO:0000313" key="3">
    <source>
        <dbReference type="Proteomes" id="UP000177515"/>
    </source>
</evidence>
<name>A0ABN4TR32_9BURK</name>
<dbReference type="SUPFAM" id="SSF55729">
    <property type="entry name" value="Acyl-CoA N-acyltransferases (Nat)"/>
    <property type="match status" value="1"/>
</dbReference>
<proteinExistence type="predicted"/>
<feature type="domain" description="BioF2-like acetyltransferase" evidence="1">
    <location>
        <begin position="159"/>
        <end position="292"/>
    </location>
</feature>
<gene>
    <name evidence="2" type="ORF">BKK80_27575</name>
</gene>
<organism evidence="2 3">
    <name type="scientific">Cupriavidus malaysiensis</name>
    <dbReference type="NCBI Taxonomy" id="367825"/>
    <lineage>
        <taxon>Bacteria</taxon>
        <taxon>Pseudomonadati</taxon>
        <taxon>Pseudomonadota</taxon>
        <taxon>Betaproteobacteria</taxon>
        <taxon>Burkholderiales</taxon>
        <taxon>Burkholderiaceae</taxon>
        <taxon>Cupriavidus</taxon>
    </lineage>
</organism>
<dbReference type="EMBL" id="CP017755">
    <property type="protein sequence ID" value="AOZ09513.1"/>
    <property type="molecule type" value="Genomic_DNA"/>
</dbReference>
<keyword evidence="3" id="KW-1185">Reference proteome</keyword>
<dbReference type="Gene3D" id="3.40.630.30">
    <property type="match status" value="1"/>
</dbReference>
<protein>
    <recommendedName>
        <fullName evidence="1">BioF2-like acetyltransferase domain-containing protein</fullName>
    </recommendedName>
</protein>